<proteinExistence type="predicted"/>
<accession>A0A5B7JU77</accession>
<organism evidence="2 3">
    <name type="scientific">Portunus trituberculatus</name>
    <name type="common">Swimming crab</name>
    <name type="synonym">Neptunus trituberculatus</name>
    <dbReference type="NCBI Taxonomy" id="210409"/>
    <lineage>
        <taxon>Eukaryota</taxon>
        <taxon>Metazoa</taxon>
        <taxon>Ecdysozoa</taxon>
        <taxon>Arthropoda</taxon>
        <taxon>Crustacea</taxon>
        <taxon>Multicrustacea</taxon>
        <taxon>Malacostraca</taxon>
        <taxon>Eumalacostraca</taxon>
        <taxon>Eucarida</taxon>
        <taxon>Decapoda</taxon>
        <taxon>Pleocyemata</taxon>
        <taxon>Brachyura</taxon>
        <taxon>Eubrachyura</taxon>
        <taxon>Portunoidea</taxon>
        <taxon>Portunidae</taxon>
        <taxon>Portuninae</taxon>
        <taxon>Portunus</taxon>
    </lineage>
</organism>
<name>A0A5B7JU77_PORTR</name>
<keyword evidence="1" id="KW-0812">Transmembrane</keyword>
<keyword evidence="1" id="KW-0472">Membrane</keyword>
<sequence length="91" mass="9855">MVVVKTLTYRQFSFLLSMSAARSGSVGSSSDVGSTGSQTPLSSEMSEVRCLGKEKKNIGYFCWHVHLLSLLCISSCYVIGVHMFILATVQG</sequence>
<feature type="transmembrane region" description="Helical" evidence="1">
    <location>
        <begin position="61"/>
        <end position="85"/>
    </location>
</feature>
<evidence type="ECO:0000313" key="2">
    <source>
        <dbReference type="EMBL" id="MPD00421.1"/>
    </source>
</evidence>
<evidence type="ECO:0000313" key="3">
    <source>
        <dbReference type="Proteomes" id="UP000324222"/>
    </source>
</evidence>
<dbReference type="AlphaFoldDB" id="A0A5B7JU77"/>
<reference evidence="2 3" key="1">
    <citation type="submission" date="2019-05" db="EMBL/GenBank/DDBJ databases">
        <title>Another draft genome of Portunus trituberculatus and its Hox gene families provides insights of decapod evolution.</title>
        <authorList>
            <person name="Jeong J.-H."/>
            <person name="Song I."/>
            <person name="Kim S."/>
            <person name="Choi T."/>
            <person name="Kim D."/>
            <person name="Ryu S."/>
            <person name="Kim W."/>
        </authorList>
    </citation>
    <scope>NUCLEOTIDE SEQUENCE [LARGE SCALE GENOMIC DNA]</scope>
    <source>
        <tissue evidence="2">Muscle</tissue>
    </source>
</reference>
<keyword evidence="3" id="KW-1185">Reference proteome</keyword>
<evidence type="ECO:0000256" key="1">
    <source>
        <dbReference type="SAM" id="Phobius"/>
    </source>
</evidence>
<comment type="caution">
    <text evidence="2">The sequence shown here is derived from an EMBL/GenBank/DDBJ whole genome shotgun (WGS) entry which is preliminary data.</text>
</comment>
<keyword evidence="1" id="KW-1133">Transmembrane helix</keyword>
<gene>
    <name evidence="2" type="ORF">E2C01_095892</name>
</gene>
<dbReference type="Proteomes" id="UP000324222">
    <property type="component" value="Unassembled WGS sequence"/>
</dbReference>
<dbReference type="EMBL" id="VSRR010122807">
    <property type="protein sequence ID" value="MPD00421.1"/>
    <property type="molecule type" value="Genomic_DNA"/>
</dbReference>
<protein>
    <submittedName>
        <fullName evidence="2">Uncharacterized protein</fullName>
    </submittedName>
</protein>